<evidence type="ECO:0000313" key="3">
    <source>
        <dbReference type="Proteomes" id="UP001560573"/>
    </source>
</evidence>
<accession>A0ABV3ZN24</accession>
<protein>
    <submittedName>
        <fullName evidence="2">DUF1634 domain-containing protein</fullName>
    </submittedName>
</protein>
<evidence type="ECO:0000313" key="2">
    <source>
        <dbReference type="EMBL" id="MEX6691287.1"/>
    </source>
</evidence>
<sequence length="132" mass="14745">MRHLFSASYWEQKDVEKLIGRLLRTGVVLASIVAFIGGIFYLYIYGKGQPQYHEFIGAAEPMRHMKGILQGVAQTDGAAIIQLGVVILISTPIVRVAFSALAFFIEKDYKYVLITFIVFCVIMFSMISKMGG</sequence>
<proteinExistence type="predicted"/>
<dbReference type="RefSeq" id="WP_369332704.1">
    <property type="nucleotide sequence ID" value="NZ_JAULBC010000016.1"/>
</dbReference>
<keyword evidence="1" id="KW-0812">Transmembrane</keyword>
<comment type="caution">
    <text evidence="2">The sequence shown here is derived from an EMBL/GenBank/DDBJ whole genome shotgun (WGS) entry which is preliminary data.</text>
</comment>
<keyword evidence="3" id="KW-1185">Reference proteome</keyword>
<dbReference type="InterPro" id="IPR012861">
    <property type="entry name" value="DUF1634"/>
</dbReference>
<keyword evidence="1" id="KW-1133">Transmembrane helix</keyword>
<dbReference type="Proteomes" id="UP001560573">
    <property type="component" value="Unassembled WGS sequence"/>
</dbReference>
<reference evidence="2 3" key="1">
    <citation type="submission" date="2023-07" db="EMBL/GenBank/DDBJ databases">
        <authorList>
            <person name="Lian W.-H."/>
        </authorList>
    </citation>
    <scope>NUCLEOTIDE SEQUENCE [LARGE SCALE GENOMIC DNA]</scope>
    <source>
        <strain evidence="2 3">SYSU DXS3180</strain>
    </source>
</reference>
<evidence type="ECO:0000256" key="1">
    <source>
        <dbReference type="SAM" id="Phobius"/>
    </source>
</evidence>
<gene>
    <name evidence="2" type="ORF">QTN47_27505</name>
</gene>
<feature type="transmembrane region" description="Helical" evidence="1">
    <location>
        <begin position="21"/>
        <end position="44"/>
    </location>
</feature>
<organism evidence="2 3">
    <name type="scientific">Danxiaibacter flavus</name>
    <dbReference type="NCBI Taxonomy" id="3049108"/>
    <lineage>
        <taxon>Bacteria</taxon>
        <taxon>Pseudomonadati</taxon>
        <taxon>Bacteroidota</taxon>
        <taxon>Chitinophagia</taxon>
        <taxon>Chitinophagales</taxon>
        <taxon>Chitinophagaceae</taxon>
        <taxon>Danxiaibacter</taxon>
    </lineage>
</organism>
<feature type="transmembrane region" description="Helical" evidence="1">
    <location>
        <begin position="79"/>
        <end position="104"/>
    </location>
</feature>
<keyword evidence="1" id="KW-0472">Membrane</keyword>
<dbReference type="Pfam" id="PF07843">
    <property type="entry name" value="DUF1634"/>
    <property type="match status" value="1"/>
</dbReference>
<name>A0ABV3ZN24_9BACT</name>
<feature type="transmembrane region" description="Helical" evidence="1">
    <location>
        <begin position="111"/>
        <end position="128"/>
    </location>
</feature>
<dbReference type="EMBL" id="JAULBC010000016">
    <property type="protein sequence ID" value="MEX6691287.1"/>
    <property type="molecule type" value="Genomic_DNA"/>
</dbReference>